<sequence length="172" mass="19222">METQLRLRPSLSSRTGPQLTNCLLECTRMTYYKKLQIQDNNNIRLKDSTEGDLGEYCWSKELKCTLGESFLRAYVVLPVDISAAGHEQLEVITSAPVATKLHLHASSTTVPESCGLRYDVTEHFSTGESETSFCVKLSTQEDVLGDSVLRCPPYLVTFWKRGPNQSNQQGEG</sequence>
<dbReference type="AlphaFoldDB" id="A0A9N7UGL3"/>
<protein>
    <submittedName>
        <fullName evidence="1">Uncharacterized protein</fullName>
    </submittedName>
</protein>
<comment type="caution">
    <text evidence="1">The sequence shown here is derived from an EMBL/GenBank/DDBJ whole genome shotgun (WGS) entry which is preliminary data.</text>
</comment>
<evidence type="ECO:0000313" key="1">
    <source>
        <dbReference type="EMBL" id="CAB1430092.1"/>
    </source>
</evidence>
<dbReference type="Proteomes" id="UP001153269">
    <property type="component" value="Unassembled WGS sequence"/>
</dbReference>
<evidence type="ECO:0000313" key="2">
    <source>
        <dbReference type="Proteomes" id="UP001153269"/>
    </source>
</evidence>
<accession>A0A9N7UGL3</accession>
<name>A0A9N7UGL3_PLEPL</name>
<reference evidence="1" key="1">
    <citation type="submission" date="2020-03" db="EMBL/GenBank/DDBJ databases">
        <authorList>
            <person name="Weist P."/>
        </authorList>
    </citation>
    <scope>NUCLEOTIDE SEQUENCE</scope>
</reference>
<dbReference type="EMBL" id="CADEAL010001202">
    <property type="protein sequence ID" value="CAB1430092.1"/>
    <property type="molecule type" value="Genomic_DNA"/>
</dbReference>
<organism evidence="1 2">
    <name type="scientific">Pleuronectes platessa</name>
    <name type="common">European plaice</name>
    <dbReference type="NCBI Taxonomy" id="8262"/>
    <lineage>
        <taxon>Eukaryota</taxon>
        <taxon>Metazoa</taxon>
        <taxon>Chordata</taxon>
        <taxon>Craniata</taxon>
        <taxon>Vertebrata</taxon>
        <taxon>Euteleostomi</taxon>
        <taxon>Actinopterygii</taxon>
        <taxon>Neopterygii</taxon>
        <taxon>Teleostei</taxon>
        <taxon>Neoteleostei</taxon>
        <taxon>Acanthomorphata</taxon>
        <taxon>Carangaria</taxon>
        <taxon>Pleuronectiformes</taxon>
        <taxon>Pleuronectoidei</taxon>
        <taxon>Pleuronectidae</taxon>
        <taxon>Pleuronectes</taxon>
    </lineage>
</organism>
<gene>
    <name evidence="1" type="ORF">PLEPLA_LOCUS18073</name>
</gene>
<proteinExistence type="predicted"/>
<keyword evidence="2" id="KW-1185">Reference proteome</keyword>